<dbReference type="OrthoDB" id="3360610at2759"/>
<dbReference type="SUPFAM" id="SSF54593">
    <property type="entry name" value="Glyoxalase/Bleomycin resistance protein/Dihydroxybiphenyl dioxygenase"/>
    <property type="match status" value="1"/>
</dbReference>
<keyword evidence="3" id="KW-1185">Reference proteome</keyword>
<dbReference type="GO" id="GO:0046491">
    <property type="term" value="P:L-methylmalonyl-CoA metabolic process"/>
    <property type="evidence" value="ECO:0007669"/>
    <property type="project" value="TreeGrafter"/>
</dbReference>
<proteinExistence type="predicted"/>
<dbReference type="InterPro" id="IPR051785">
    <property type="entry name" value="MMCE/EMCE_epimerase"/>
</dbReference>
<sequence length="362" mass="40758">MANPTRRISLKSLMYVSYEHVDLQTADRFLTDFGLIPTKVTSSKIWYRGFGESPVSYISAESSNREPEFLGGGWAVDTYEDLEAATKVPGASAITDAEDVIGGKMVSVNDPAGGTMHLHWGYIERKIDRQEEPKKLVYNTWDTKPRRGEFQRFEDGPSHVHKLGHYGYEVNHSEFEKVRQWYFDTFTLTATDSLFNPETGKDIMTFCHLDKGEQYVDHHVSVLSQSRALVPVFNHGQNFFISAGETTGRVAHHASFEVDDFDSELKGHNYLEKRGWSLVWGVGRHLLGSQIFDYWFDNDGFVLEHYADGDLVNCNNPPQREPASPDSISIWGPNVPLAFLTRRQEDMGKFLPAGGPPAAASG</sequence>
<reference evidence="2 3" key="1">
    <citation type="submission" date="2017-06" db="EMBL/GenBank/DDBJ databases">
        <title>Comparative genomic analysis of Ambrosia Fusariam Clade fungi.</title>
        <authorList>
            <person name="Stajich J.E."/>
            <person name="Carrillo J."/>
            <person name="Kijimoto T."/>
            <person name="Eskalen A."/>
            <person name="O'Donnell K."/>
            <person name="Kasson M."/>
        </authorList>
    </citation>
    <scope>NUCLEOTIDE SEQUENCE [LARGE SCALE GENOMIC DNA]</scope>
    <source>
        <strain evidence="2">UCR3666</strain>
    </source>
</reference>
<protein>
    <recommendedName>
        <fullName evidence="4">VOC domain-containing protein</fullName>
    </recommendedName>
</protein>
<dbReference type="GO" id="GO:0005739">
    <property type="term" value="C:mitochondrion"/>
    <property type="evidence" value="ECO:0007669"/>
    <property type="project" value="TreeGrafter"/>
</dbReference>
<dbReference type="PANTHER" id="PTHR43048:SF3">
    <property type="entry name" value="METHYLMALONYL-COA EPIMERASE, MITOCHONDRIAL"/>
    <property type="match status" value="1"/>
</dbReference>
<dbReference type="PANTHER" id="PTHR43048">
    <property type="entry name" value="METHYLMALONYL-COA EPIMERASE"/>
    <property type="match status" value="1"/>
</dbReference>
<gene>
    <name evidence="2" type="ORF">CDV36_012958</name>
</gene>
<dbReference type="Proteomes" id="UP000277212">
    <property type="component" value="Unassembled WGS sequence"/>
</dbReference>
<comment type="caution">
    <text evidence="2">The sequence shown here is derived from an EMBL/GenBank/DDBJ whole genome shotgun (WGS) entry which is preliminary data.</text>
</comment>
<evidence type="ECO:0000256" key="1">
    <source>
        <dbReference type="ARBA" id="ARBA00022723"/>
    </source>
</evidence>
<dbReference type="EMBL" id="NKUJ01000341">
    <property type="protein sequence ID" value="RMJ07438.1"/>
    <property type="molecule type" value="Genomic_DNA"/>
</dbReference>
<keyword evidence="1" id="KW-0479">Metal-binding</keyword>
<accession>A0A3M2RQ85</accession>
<evidence type="ECO:0000313" key="3">
    <source>
        <dbReference type="Proteomes" id="UP000277212"/>
    </source>
</evidence>
<organism evidence="2 3">
    <name type="scientific">Fusarium kuroshium</name>
    <dbReference type="NCBI Taxonomy" id="2010991"/>
    <lineage>
        <taxon>Eukaryota</taxon>
        <taxon>Fungi</taxon>
        <taxon>Dikarya</taxon>
        <taxon>Ascomycota</taxon>
        <taxon>Pezizomycotina</taxon>
        <taxon>Sordariomycetes</taxon>
        <taxon>Hypocreomycetidae</taxon>
        <taxon>Hypocreales</taxon>
        <taxon>Nectriaceae</taxon>
        <taxon>Fusarium</taxon>
        <taxon>Fusarium solani species complex</taxon>
    </lineage>
</organism>
<evidence type="ECO:0008006" key="4">
    <source>
        <dbReference type="Google" id="ProtNLM"/>
    </source>
</evidence>
<dbReference type="Gene3D" id="3.10.180.10">
    <property type="entry name" value="2,3-Dihydroxybiphenyl 1,2-Dioxygenase, domain 1"/>
    <property type="match status" value="1"/>
</dbReference>
<dbReference type="AlphaFoldDB" id="A0A3M2RQ85"/>
<dbReference type="GO" id="GO:0046872">
    <property type="term" value="F:metal ion binding"/>
    <property type="evidence" value="ECO:0007669"/>
    <property type="project" value="UniProtKB-KW"/>
</dbReference>
<dbReference type="InterPro" id="IPR029068">
    <property type="entry name" value="Glyas_Bleomycin-R_OHBP_Dase"/>
</dbReference>
<name>A0A3M2RQ85_9HYPO</name>
<evidence type="ECO:0000313" key="2">
    <source>
        <dbReference type="EMBL" id="RMJ07438.1"/>
    </source>
</evidence>
<dbReference type="GO" id="GO:0004493">
    <property type="term" value="F:methylmalonyl-CoA epimerase activity"/>
    <property type="evidence" value="ECO:0007669"/>
    <property type="project" value="TreeGrafter"/>
</dbReference>